<gene>
    <name evidence="1" type="ORF">E2F46_03985</name>
</gene>
<dbReference type="Proteomes" id="UP000294796">
    <property type="component" value="Unassembled WGS sequence"/>
</dbReference>
<evidence type="ECO:0000313" key="2">
    <source>
        <dbReference type="Proteomes" id="UP000294796"/>
    </source>
</evidence>
<dbReference type="Gene3D" id="3.60.20.10">
    <property type="entry name" value="Glutamine Phosphoribosylpyrophosphate, subunit 1, domain 1"/>
    <property type="match status" value="1"/>
</dbReference>
<dbReference type="InterPro" id="IPR016545">
    <property type="entry name" value="UCP009120_prtse"/>
</dbReference>
<organism evidence="1 2">
    <name type="scientific">Luteimonas aestuarii</name>
    <dbReference type="NCBI Taxonomy" id="453837"/>
    <lineage>
        <taxon>Bacteria</taxon>
        <taxon>Pseudomonadati</taxon>
        <taxon>Pseudomonadota</taxon>
        <taxon>Gammaproteobacteria</taxon>
        <taxon>Lysobacterales</taxon>
        <taxon>Lysobacteraceae</taxon>
        <taxon>Luteimonas</taxon>
    </lineage>
</organism>
<comment type="caution">
    <text evidence="1">The sequence shown here is derived from an EMBL/GenBank/DDBJ whole genome shotgun (WGS) entry which is preliminary data.</text>
</comment>
<dbReference type="PIRSF" id="PIRSF009120">
    <property type="entry name" value="UCP009120_prtse"/>
    <property type="match status" value="1"/>
</dbReference>
<dbReference type="RefSeq" id="WP_133320779.1">
    <property type="nucleotide sequence ID" value="NZ_SMTF01000002.1"/>
</dbReference>
<dbReference type="AlphaFoldDB" id="A0A4R5U192"/>
<keyword evidence="2" id="KW-1185">Reference proteome</keyword>
<sequence length="247" mass="27333">MTYCIGLNLEEGLLFASDSRTNAGVDDVRRAGKMRVFAIDGDRVIVTLSAGNLSVTQNALNLLEHRANHGDGVGLYKAQSMFEVATLVGDAMREIRKRDEPYLRDRGIDASASFIVGGQVKGEPPRLFLVYLEGNFIESNPDTPWFQIGEIKFGKPILDRVVTPQSSLEEATKCALVSFDSTMRSNLSVGPPIDLLLYRRDSLQVSQRLRLEDDDAYLNQVRAHWNDSLRNALQTLPSPAWLPAGPA</sequence>
<accession>A0A4R5U192</accession>
<proteinExistence type="predicted"/>
<dbReference type="OrthoDB" id="9786336at2"/>
<dbReference type="InterPro" id="IPR029055">
    <property type="entry name" value="Ntn_hydrolases_N"/>
</dbReference>
<dbReference type="EMBL" id="SMTF01000002">
    <property type="protein sequence ID" value="TDK27360.1"/>
    <property type="molecule type" value="Genomic_DNA"/>
</dbReference>
<evidence type="ECO:0000313" key="1">
    <source>
        <dbReference type="EMBL" id="TDK27360.1"/>
    </source>
</evidence>
<reference evidence="1 2" key="1">
    <citation type="submission" date="2019-03" db="EMBL/GenBank/DDBJ databases">
        <title>Luteimonas zhaokaii sp.nov., isolated from the rectal contents of Plateau pika in Yushu, Qinghai Province, China.</title>
        <authorList>
            <person name="Zhang G."/>
        </authorList>
    </citation>
    <scope>NUCLEOTIDE SEQUENCE [LARGE SCALE GENOMIC DNA]</scope>
    <source>
        <strain evidence="1 2">B9</strain>
    </source>
</reference>
<name>A0A4R5U192_9GAMM</name>
<protein>
    <submittedName>
        <fullName evidence="1">Peptidase</fullName>
    </submittedName>
</protein>
<dbReference type="SUPFAM" id="SSF56235">
    <property type="entry name" value="N-terminal nucleophile aminohydrolases (Ntn hydrolases)"/>
    <property type="match status" value="1"/>
</dbReference>